<name>A0A1V6PPA4_9EURO</name>
<evidence type="ECO:0008006" key="3">
    <source>
        <dbReference type="Google" id="ProtNLM"/>
    </source>
</evidence>
<proteinExistence type="predicted"/>
<dbReference type="InterPro" id="IPR046347">
    <property type="entry name" value="bZIP_sf"/>
</dbReference>
<protein>
    <recommendedName>
        <fullName evidence="3">BZIP domain-containing protein</fullName>
    </recommendedName>
</protein>
<keyword evidence="2" id="KW-1185">Reference proteome</keyword>
<reference evidence="2" key="1">
    <citation type="journal article" date="2017" name="Nat. Microbiol.">
        <title>Global analysis of biosynthetic gene clusters reveals vast potential of secondary metabolite production in Penicillium species.</title>
        <authorList>
            <person name="Nielsen J.C."/>
            <person name="Grijseels S."/>
            <person name="Prigent S."/>
            <person name="Ji B."/>
            <person name="Dainat J."/>
            <person name="Nielsen K.F."/>
            <person name="Frisvad J.C."/>
            <person name="Workman M."/>
            <person name="Nielsen J."/>
        </authorList>
    </citation>
    <scope>NUCLEOTIDE SEQUENCE [LARGE SCALE GENOMIC DNA]</scope>
    <source>
        <strain evidence="2">IBT 31811</strain>
    </source>
</reference>
<dbReference type="PANTHER" id="PTHR42070">
    <property type="entry name" value="FILAMENT ASSOCIATED PROTEIN, PUTATIVE (AFU_ORTHOLOGUE AFUA_8G06630)-RELATED"/>
    <property type="match status" value="1"/>
</dbReference>
<dbReference type="STRING" id="416450.A0A1V6PPA4"/>
<accession>A0A1V6PPA4</accession>
<dbReference type="Proteomes" id="UP000191672">
    <property type="component" value="Unassembled WGS sequence"/>
</dbReference>
<dbReference type="Gene3D" id="1.20.5.170">
    <property type="match status" value="1"/>
</dbReference>
<evidence type="ECO:0000313" key="1">
    <source>
        <dbReference type="EMBL" id="OQD78838.1"/>
    </source>
</evidence>
<dbReference type="CDD" id="cd14688">
    <property type="entry name" value="bZIP_YAP"/>
    <property type="match status" value="1"/>
</dbReference>
<dbReference type="PANTHER" id="PTHR42070:SF1">
    <property type="entry name" value="FILAMENT ASSOCIATED PROTEIN, PUTATIVE (AFU_ORTHOLOGUE AFUA_8G06630)-RELATED"/>
    <property type="match status" value="1"/>
</dbReference>
<dbReference type="EMBL" id="MDYN01000077">
    <property type="protein sequence ID" value="OQD78838.1"/>
    <property type="molecule type" value="Genomic_DNA"/>
</dbReference>
<dbReference type="SUPFAM" id="SSF57959">
    <property type="entry name" value="Leucine zipper domain"/>
    <property type="match status" value="1"/>
</dbReference>
<gene>
    <name evidence="1" type="ORF">PENANT_c077G03963</name>
</gene>
<sequence length="293" mass="32788">MPQIRAKSKAEDLARVRNNQRNCRARRKEYVHDLEQKVKFYETTQNAQVDELHKRMELLAVENQLLKYFVESVTSTMDPTFEQPFAPLREDHRAMTGSELDLDLLVSSGYPMSSTSMPDVSSTFPCLTLDNNSNCAQTISIPGGTKPIHAKGSTPREENAITSDTYLPELPPPDDQFLYMSSQLPENVVHVLQSPNFSQMEFMPHNVLAQDGSLPSNSGYAAMNCNPGSSNLLSEHTISCSEACKLLVGYIRKKPDLRSLHLRLRAGYRNSLVPGEGCRVDYYQLLAVLSDTA</sequence>
<dbReference type="AlphaFoldDB" id="A0A1V6PPA4"/>
<organism evidence="1 2">
    <name type="scientific">Penicillium antarcticum</name>
    <dbReference type="NCBI Taxonomy" id="416450"/>
    <lineage>
        <taxon>Eukaryota</taxon>
        <taxon>Fungi</taxon>
        <taxon>Dikarya</taxon>
        <taxon>Ascomycota</taxon>
        <taxon>Pezizomycotina</taxon>
        <taxon>Eurotiomycetes</taxon>
        <taxon>Eurotiomycetidae</taxon>
        <taxon>Eurotiales</taxon>
        <taxon>Aspergillaceae</taxon>
        <taxon>Penicillium</taxon>
    </lineage>
</organism>
<dbReference type="GO" id="GO:0003700">
    <property type="term" value="F:DNA-binding transcription factor activity"/>
    <property type="evidence" value="ECO:0007669"/>
    <property type="project" value="InterPro"/>
</dbReference>
<comment type="caution">
    <text evidence="1">The sequence shown here is derived from an EMBL/GenBank/DDBJ whole genome shotgun (WGS) entry which is preliminary data.</text>
</comment>
<evidence type="ECO:0000313" key="2">
    <source>
        <dbReference type="Proteomes" id="UP000191672"/>
    </source>
</evidence>